<dbReference type="GO" id="GO:0006352">
    <property type="term" value="P:DNA-templated transcription initiation"/>
    <property type="evidence" value="ECO:0007669"/>
    <property type="project" value="InterPro"/>
</dbReference>
<comment type="caution">
    <text evidence="8">The sequence shown here is derived from an EMBL/GenBank/DDBJ whole genome shotgun (WGS) entry which is preliminary data.</text>
</comment>
<comment type="similarity">
    <text evidence="1">Belongs to the sigma-70 factor family. ECF subfamily.</text>
</comment>
<name>A0A558AQU4_9PSEU</name>
<dbReference type="InterPro" id="IPR013249">
    <property type="entry name" value="RNA_pol_sigma70_r4_t2"/>
</dbReference>
<dbReference type="Gene3D" id="1.10.1740.10">
    <property type="match status" value="1"/>
</dbReference>
<feature type="domain" description="RNA polymerase sigma-70 region 2" evidence="6">
    <location>
        <begin position="26"/>
        <end position="93"/>
    </location>
</feature>
<sequence length="202" mass="22138">MTAAVPTDADLMAAHAAGDPQAFSELVRRHRDRMWAVALRTLRDPEEAADALQDAFISAFRGAANFRAESQVTTWLHRIVVNACLDRIRRRQARPTVPLPETGFNEPATPRDSISDRETNLVVTAALDQLPEDQRAPIVLVDVEGYSVSETAKLLGIAEGTVKSRCARGRAKLAKVLGHLRNPDAIANVPTSESKRSPRREA</sequence>
<dbReference type="InterPro" id="IPR039425">
    <property type="entry name" value="RNA_pol_sigma-70-like"/>
</dbReference>
<dbReference type="PANTHER" id="PTHR43133">
    <property type="entry name" value="RNA POLYMERASE ECF-TYPE SIGMA FACTO"/>
    <property type="match status" value="1"/>
</dbReference>
<evidence type="ECO:0000256" key="4">
    <source>
        <dbReference type="ARBA" id="ARBA00023125"/>
    </source>
</evidence>
<keyword evidence="9" id="KW-1185">Reference proteome</keyword>
<proteinExistence type="inferred from homology"/>
<dbReference type="SUPFAM" id="SSF88946">
    <property type="entry name" value="Sigma2 domain of RNA polymerase sigma factors"/>
    <property type="match status" value="1"/>
</dbReference>
<keyword evidence="2" id="KW-0805">Transcription regulation</keyword>
<dbReference type="InterPro" id="IPR013324">
    <property type="entry name" value="RNA_pol_sigma_r3/r4-like"/>
</dbReference>
<evidence type="ECO:0000256" key="2">
    <source>
        <dbReference type="ARBA" id="ARBA00023015"/>
    </source>
</evidence>
<evidence type="ECO:0000259" key="6">
    <source>
        <dbReference type="Pfam" id="PF04542"/>
    </source>
</evidence>
<dbReference type="AlphaFoldDB" id="A0A558AQU4"/>
<dbReference type="NCBIfam" id="TIGR02937">
    <property type="entry name" value="sigma70-ECF"/>
    <property type="match status" value="1"/>
</dbReference>
<dbReference type="Pfam" id="PF08281">
    <property type="entry name" value="Sigma70_r4_2"/>
    <property type="match status" value="1"/>
</dbReference>
<protein>
    <submittedName>
        <fullName evidence="8">RNA polymerase sigma factor SigM</fullName>
    </submittedName>
</protein>
<keyword evidence="5" id="KW-0804">Transcription</keyword>
<organism evidence="8 9">
    <name type="scientific">Amycolatopsis rhizosphaerae</name>
    <dbReference type="NCBI Taxonomy" id="2053003"/>
    <lineage>
        <taxon>Bacteria</taxon>
        <taxon>Bacillati</taxon>
        <taxon>Actinomycetota</taxon>
        <taxon>Actinomycetes</taxon>
        <taxon>Pseudonocardiales</taxon>
        <taxon>Pseudonocardiaceae</taxon>
        <taxon>Amycolatopsis</taxon>
    </lineage>
</organism>
<dbReference type="NCBIfam" id="NF007225">
    <property type="entry name" value="PRK09643.1"/>
    <property type="match status" value="1"/>
</dbReference>
<dbReference type="EMBL" id="VJWX01000482">
    <property type="protein sequence ID" value="TVT26618.1"/>
    <property type="molecule type" value="Genomic_DNA"/>
</dbReference>
<evidence type="ECO:0000256" key="1">
    <source>
        <dbReference type="ARBA" id="ARBA00010641"/>
    </source>
</evidence>
<dbReference type="InterPro" id="IPR036388">
    <property type="entry name" value="WH-like_DNA-bd_sf"/>
</dbReference>
<dbReference type="SUPFAM" id="SSF88659">
    <property type="entry name" value="Sigma3 and sigma4 domains of RNA polymerase sigma factors"/>
    <property type="match status" value="1"/>
</dbReference>
<dbReference type="PANTHER" id="PTHR43133:SF50">
    <property type="entry name" value="ECF RNA POLYMERASE SIGMA FACTOR SIGM"/>
    <property type="match status" value="1"/>
</dbReference>
<evidence type="ECO:0000313" key="9">
    <source>
        <dbReference type="Proteomes" id="UP000320011"/>
    </source>
</evidence>
<dbReference type="Proteomes" id="UP000320011">
    <property type="component" value="Unassembled WGS sequence"/>
</dbReference>
<dbReference type="GO" id="GO:0003677">
    <property type="term" value="F:DNA binding"/>
    <property type="evidence" value="ECO:0007669"/>
    <property type="project" value="UniProtKB-KW"/>
</dbReference>
<keyword evidence="3" id="KW-0731">Sigma factor</keyword>
<reference evidence="8 9" key="1">
    <citation type="submission" date="2019-07" db="EMBL/GenBank/DDBJ databases">
        <authorList>
            <person name="Duangmal K."/>
            <person name="Teo W.F.A."/>
        </authorList>
    </citation>
    <scope>NUCLEOTIDE SEQUENCE [LARGE SCALE GENOMIC DNA]</scope>
    <source>
        <strain evidence="8 9">TBRC 6029</strain>
    </source>
</reference>
<dbReference type="RefSeq" id="WP_144592432.1">
    <property type="nucleotide sequence ID" value="NZ_VJWX01000482.1"/>
</dbReference>
<dbReference type="OrthoDB" id="9780326at2"/>
<accession>A0A558AQU4</accession>
<dbReference type="Gene3D" id="1.10.10.10">
    <property type="entry name" value="Winged helix-like DNA-binding domain superfamily/Winged helix DNA-binding domain"/>
    <property type="match status" value="1"/>
</dbReference>
<dbReference type="CDD" id="cd06171">
    <property type="entry name" value="Sigma70_r4"/>
    <property type="match status" value="1"/>
</dbReference>
<keyword evidence="4" id="KW-0238">DNA-binding</keyword>
<dbReference type="InterPro" id="IPR007627">
    <property type="entry name" value="RNA_pol_sigma70_r2"/>
</dbReference>
<evidence type="ECO:0000259" key="7">
    <source>
        <dbReference type="Pfam" id="PF08281"/>
    </source>
</evidence>
<dbReference type="InterPro" id="IPR014284">
    <property type="entry name" value="RNA_pol_sigma-70_dom"/>
</dbReference>
<gene>
    <name evidence="8" type="primary">sigM</name>
    <name evidence="8" type="ORF">FNH05_31155</name>
</gene>
<feature type="domain" description="RNA polymerase sigma factor 70 region 4 type 2" evidence="7">
    <location>
        <begin position="123"/>
        <end position="173"/>
    </location>
</feature>
<dbReference type="GO" id="GO:0016987">
    <property type="term" value="F:sigma factor activity"/>
    <property type="evidence" value="ECO:0007669"/>
    <property type="project" value="UniProtKB-KW"/>
</dbReference>
<evidence type="ECO:0000313" key="8">
    <source>
        <dbReference type="EMBL" id="TVT26618.1"/>
    </source>
</evidence>
<evidence type="ECO:0000256" key="5">
    <source>
        <dbReference type="ARBA" id="ARBA00023163"/>
    </source>
</evidence>
<reference evidence="8 9" key="2">
    <citation type="submission" date="2019-08" db="EMBL/GenBank/DDBJ databases">
        <title>Amycolatopsis acidicola sp. nov., isolated from peat swamp forest soil.</title>
        <authorList>
            <person name="Srisuk N."/>
        </authorList>
    </citation>
    <scope>NUCLEOTIDE SEQUENCE [LARGE SCALE GENOMIC DNA]</scope>
    <source>
        <strain evidence="8 9">TBRC 6029</strain>
    </source>
</reference>
<dbReference type="InterPro" id="IPR013325">
    <property type="entry name" value="RNA_pol_sigma_r2"/>
</dbReference>
<dbReference type="Pfam" id="PF04542">
    <property type="entry name" value="Sigma70_r2"/>
    <property type="match status" value="1"/>
</dbReference>
<evidence type="ECO:0000256" key="3">
    <source>
        <dbReference type="ARBA" id="ARBA00023082"/>
    </source>
</evidence>